<accession>A0A9P0DG49</accession>
<organism evidence="3 4">
    <name type="scientific">Phaedon cochleariae</name>
    <name type="common">Mustard beetle</name>
    <dbReference type="NCBI Taxonomy" id="80249"/>
    <lineage>
        <taxon>Eukaryota</taxon>
        <taxon>Metazoa</taxon>
        <taxon>Ecdysozoa</taxon>
        <taxon>Arthropoda</taxon>
        <taxon>Hexapoda</taxon>
        <taxon>Insecta</taxon>
        <taxon>Pterygota</taxon>
        <taxon>Neoptera</taxon>
        <taxon>Endopterygota</taxon>
        <taxon>Coleoptera</taxon>
        <taxon>Polyphaga</taxon>
        <taxon>Cucujiformia</taxon>
        <taxon>Chrysomeloidea</taxon>
        <taxon>Chrysomelidae</taxon>
        <taxon>Chrysomelinae</taxon>
        <taxon>Chrysomelini</taxon>
        <taxon>Phaedon</taxon>
    </lineage>
</organism>
<dbReference type="InterPro" id="IPR052100">
    <property type="entry name" value="SV-ATPase_mito-regulator"/>
</dbReference>
<dbReference type="EMBL" id="OU896707">
    <property type="protein sequence ID" value="CAH1116260.1"/>
    <property type="molecule type" value="Genomic_DNA"/>
</dbReference>
<dbReference type="SMART" id="SM00829">
    <property type="entry name" value="PKS_ER"/>
    <property type="match status" value="1"/>
</dbReference>
<dbReference type="Gene3D" id="3.40.50.720">
    <property type="entry name" value="NAD(P)-binding Rossmann-like Domain"/>
    <property type="match status" value="1"/>
</dbReference>
<feature type="domain" description="Enoyl reductase (ER)" evidence="2">
    <location>
        <begin position="15"/>
        <end position="338"/>
    </location>
</feature>
<keyword evidence="1" id="KW-0560">Oxidoreductase</keyword>
<gene>
    <name evidence="3" type="ORF">PHAECO_LOCUS1319</name>
</gene>
<dbReference type="SUPFAM" id="SSF51735">
    <property type="entry name" value="NAD(P)-binding Rossmann-fold domains"/>
    <property type="match status" value="1"/>
</dbReference>
<dbReference type="Gene3D" id="3.90.180.10">
    <property type="entry name" value="Medium-chain alcohol dehydrogenases, catalytic domain"/>
    <property type="match status" value="1"/>
</dbReference>
<dbReference type="AlphaFoldDB" id="A0A9P0DG49"/>
<dbReference type="Pfam" id="PF08240">
    <property type="entry name" value="ADH_N"/>
    <property type="match status" value="1"/>
</dbReference>
<dbReference type="InterPro" id="IPR036291">
    <property type="entry name" value="NAD(P)-bd_dom_sf"/>
</dbReference>
<dbReference type="InterPro" id="IPR013154">
    <property type="entry name" value="ADH-like_N"/>
</dbReference>
<reference evidence="3" key="1">
    <citation type="submission" date="2022-01" db="EMBL/GenBank/DDBJ databases">
        <authorList>
            <person name="King R."/>
        </authorList>
    </citation>
    <scope>NUCLEOTIDE SEQUENCE</scope>
</reference>
<evidence type="ECO:0000313" key="3">
    <source>
        <dbReference type="EMBL" id="CAH1116260.1"/>
    </source>
</evidence>
<protein>
    <recommendedName>
        <fullName evidence="2">Enoyl reductase (ER) domain-containing protein</fullName>
    </recommendedName>
</protein>
<reference evidence="3" key="2">
    <citation type="submission" date="2022-10" db="EMBL/GenBank/DDBJ databases">
        <authorList>
            <consortium name="ENA_rothamsted_submissions"/>
            <consortium name="culmorum"/>
            <person name="King R."/>
        </authorList>
    </citation>
    <scope>NUCLEOTIDE SEQUENCE</scope>
</reference>
<dbReference type="PANTHER" id="PTHR44054:SF1">
    <property type="entry name" value="SYNAPTIC VESICLE MEMBRANE PROTEIN VAT-1 HOMOLOG"/>
    <property type="match status" value="1"/>
</dbReference>
<keyword evidence="4" id="KW-1185">Reference proteome</keyword>
<dbReference type="InterPro" id="IPR011032">
    <property type="entry name" value="GroES-like_sf"/>
</dbReference>
<dbReference type="InterPro" id="IPR020843">
    <property type="entry name" value="ER"/>
</dbReference>
<sequence length="343" mass="38018">MESRNSKAVVVKKFGGYESLSIQEFDLPPLDDTIEIKVEYGGLNFADLYTRQGLMANKKLPFVLGIECTGIITSIGSNVSNTDFKVGQRVICYDYNGGMYREVVRLSPTKCFLLPDFISTKLGAAIFVNYLTAYFSLLSLGNLKENETILILSCTGGVGSAATQIAKTIKGVTVFGTGSISKKQDALKNGVDTFIPNESFEELQMQKFDLILTNEAGNTFNFLQELLNPLGNIVIIGANNYIQNDQKISMLSLLKSWWTMKNVSIESLITNSRVVAGLHLGMLVERDRNKVQKTLEHIFKLIKDEILKPLIHSTMPMAQIVSATRLLAERKNVGKVLIKISDQ</sequence>
<dbReference type="SUPFAM" id="SSF50129">
    <property type="entry name" value="GroES-like"/>
    <property type="match status" value="1"/>
</dbReference>
<dbReference type="OrthoDB" id="5868434at2759"/>
<dbReference type="PANTHER" id="PTHR44054">
    <property type="entry name" value="SYNAPTIC VESICLE MEMBRANE PROTEIN VAT-1 HOMOLOG-LIKE"/>
    <property type="match status" value="1"/>
</dbReference>
<evidence type="ECO:0000259" key="2">
    <source>
        <dbReference type="SMART" id="SM00829"/>
    </source>
</evidence>
<dbReference type="GO" id="GO:0016491">
    <property type="term" value="F:oxidoreductase activity"/>
    <property type="evidence" value="ECO:0007669"/>
    <property type="project" value="UniProtKB-KW"/>
</dbReference>
<evidence type="ECO:0000313" key="4">
    <source>
        <dbReference type="Proteomes" id="UP001153737"/>
    </source>
</evidence>
<name>A0A9P0DG49_PHACE</name>
<dbReference type="Proteomes" id="UP001153737">
    <property type="component" value="Chromosome 1"/>
</dbReference>
<dbReference type="Pfam" id="PF13602">
    <property type="entry name" value="ADH_zinc_N_2"/>
    <property type="match status" value="1"/>
</dbReference>
<proteinExistence type="predicted"/>
<evidence type="ECO:0000256" key="1">
    <source>
        <dbReference type="ARBA" id="ARBA00023002"/>
    </source>
</evidence>